<accession>A0A1Q2HTB5</accession>
<dbReference type="Gene3D" id="2.160.10.10">
    <property type="entry name" value="Hexapeptide repeat proteins"/>
    <property type="match status" value="1"/>
</dbReference>
<name>A0A1Q2HTB5_9CORY</name>
<protein>
    <submittedName>
        <fullName evidence="1">UDP-N-acetylglucosamine acyltransferase</fullName>
    </submittedName>
</protein>
<dbReference type="Proteomes" id="UP000217209">
    <property type="component" value="Chromosome"/>
</dbReference>
<gene>
    <name evidence="1" type="ORF">CGLAU_00275</name>
</gene>
<dbReference type="InterPro" id="IPR047324">
    <property type="entry name" value="LbH_gamma_CA-like"/>
</dbReference>
<dbReference type="PANTHER" id="PTHR13061:SF29">
    <property type="entry name" value="GAMMA CARBONIC ANHYDRASE-LIKE 1, MITOCHONDRIAL-RELATED"/>
    <property type="match status" value="1"/>
</dbReference>
<dbReference type="AlphaFoldDB" id="A0A1Q2HTB5"/>
<dbReference type="KEGG" id="cgv:CGLAU_00275"/>
<dbReference type="CDD" id="cd04645">
    <property type="entry name" value="LbH_gamma_CA_like"/>
    <property type="match status" value="1"/>
</dbReference>
<keyword evidence="1" id="KW-0808">Transferase</keyword>
<proteinExistence type="predicted"/>
<dbReference type="InterPro" id="IPR011004">
    <property type="entry name" value="Trimer_LpxA-like_sf"/>
</dbReference>
<dbReference type="GO" id="GO:0016746">
    <property type="term" value="F:acyltransferase activity"/>
    <property type="evidence" value="ECO:0007669"/>
    <property type="project" value="UniProtKB-KW"/>
</dbReference>
<evidence type="ECO:0000313" key="1">
    <source>
        <dbReference type="EMBL" id="AQQ14060.1"/>
    </source>
</evidence>
<dbReference type="InterPro" id="IPR001451">
    <property type="entry name" value="Hexapep"/>
</dbReference>
<evidence type="ECO:0000313" key="2">
    <source>
        <dbReference type="Proteomes" id="UP000217209"/>
    </source>
</evidence>
<dbReference type="OrthoDB" id="9803036at2"/>
<organism evidence="1 2">
    <name type="scientific">Corynebacterium glaucum</name>
    <dbReference type="NCBI Taxonomy" id="187491"/>
    <lineage>
        <taxon>Bacteria</taxon>
        <taxon>Bacillati</taxon>
        <taxon>Actinomycetota</taxon>
        <taxon>Actinomycetes</taxon>
        <taxon>Mycobacteriales</taxon>
        <taxon>Corynebacteriaceae</taxon>
        <taxon>Corynebacterium</taxon>
    </lineage>
</organism>
<dbReference type="InterPro" id="IPR050484">
    <property type="entry name" value="Transf_Hexapept/Carb_Anhydrase"/>
</dbReference>
<sequence length="174" mass="17948">MIYAFEGKAPTIHETAYVAPSATVIGDVTLGPDVNVWPGAVLRGDVGRIVIGARSNIQDGCVVHVDTGGETVLAEDVSVGHLALLHSCTVGPACLIGMGSTVLSRSVVGEGTIIAGGAVVLEGQEIPAFSLAAGVPAKVKRELDPATRADRVSHAAQYVKLAGRHRDGIREHKI</sequence>
<dbReference type="PANTHER" id="PTHR13061">
    <property type="entry name" value="DYNACTIN SUBUNIT P25"/>
    <property type="match status" value="1"/>
</dbReference>
<dbReference type="SUPFAM" id="SSF51161">
    <property type="entry name" value="Trimeric LpxA-like enzymes"/>
    <property type="match status" value="1"/>
</dbReference>
<keyword evidence="2" id="KW-1185">Reference proteome</keyword>
<keyword evidence="1" id="KW-0012">Acyltransferase</keyword>
<dbReference type="EMBL" id="CP019688">
    <property type="protein sequence ID" value="AQQ14060.1"/>
    <property type="molecule type" value="Genomic_DNA"/>
</dbReference>
<reference evidence="1 2" key="1">
    <citation type="submission" date="2016-12" db="EMBL/GenBank/DDBJ databases">
        <authorList>
            <person name="Song W.-J."/>
            <person name="Kurnit D.M."/>
        </authorList>
    </citation>
    <scope>NUCLEOTIDE SEQUENCE [LARGE SCALE GENOMIC DNA]</scope>
    <source>
        <strain evidence="1 2">DSM 30827</strain>
    </source>
</reference>
<dbReference type="RefSeq" id="WP_095658970.1">
    <property type="nucleotide sequence ID" value="NZ_BAAAKB010000031.1"/>
</dbReference>
<dbReference type="Pfam" id="PF00132">
    <property type="entry name" value="Hexapep"/>
    <property type="match status" value="2"/>
</dbReference>